<protein>
    <recommendedName>
        <fullName evidence="1">Helix-turn-helix domain-containing protein</fullName>
    </recommendedName>
</protein>
<comment type="caution">
    <text evidence="2">The sequence shown here is derived from an EMBL/GenBank/DDBJ whole genome shotgun (WGS) entry which is preliminary data.</text>
</comment>
<dbReference type="InterPro" id="IPR010093">
    <property type="entry name" value="SinI_DNA-bd"/>
</dbReference>
<name>A0A512B3S2_9BACT</name>
<organism evidence="2 3">
    <name type="scientific">Adhaeribacter aerolatus</name>
    <dbReference type="NCBI Taxonomy" id="670289"/>
    <lineage>
        <taxon>Bacteria</taxon>
        <taxon>Pseudomonadati</taxon>
        <taxon>Bacteroidota</taxon>
        <taxon>Cytophagia</taxon>
        <taxon>Cytophagales</taxon>
        <taxon>Hymenobacteraceae</taxon>
        <taxon>Adhaeribacter</taxon>
    </lineage>
</organism>
<proteinExistence type="predicted"/>
<reference evidence="2 3" key="1">
    <citation type="submission" date="2019-07" db="EMBL/GenBank/DDBJ databases">
        <title>Whole genome shotgun sequence of Adhaeribacter aerolatus NBRC 106133.</title>
        <authorList>
            <person name="Hosoyama A."/>
            <person name="Uohara A."/>
            <person name="Ohji S."/>
            <person name="Ichikawa N."/>
        </authorList>
    </citation>
    <scope>NUCLEOTIDE SEQUENCE [LARGE SCALE GENOMIC DNA]</scope>
    <source>
        <strain evidence="2 3">NBRC 106133</strain>
    </source>
</reference>
<dbReference type="RefSeq" id="WP_218033538.1">
    <property type="nucleotide sequence ID" value="NZ_BJYS01000041.1"/>
</dbReference>
<dbReference type="EMBL" id="BJYS01000041">
    <property type="protein sequence ID" value="GEO06613.1"/>
    <property type="molecule type" value="Genomic_DNA"/>
</dbReference>
<dbReference type="InterPro" id="IPR041657">
    <property type="entry name" value="HTH_17"/>
</dbReference>
<feature type="domain" description="Helix-turn-helix" evidence="1">
    <location>
        <begin position="26"/>
        <end position="76"/>
    </location>
</feature>
<dbReference type="Proteomes" id="UP000321532">
    <property type="component" value="Unassembled WGS sequence"/>
</dbReference>
<dbReference type="NCBIfam" id="TIGR01764">
    <property type="entry name" value="excise"/>
    <property type="match status" value="1"/>
</dbReference>
<evidence type="ECO:0000313" key="3">
    <source>
        <dbReference type="Proteomes" id="UP000321532"/>
    </source>
</evidence>
<gene>
    <name evidence="2" type="ORF">AAE02nite_42770</name>
</gene>
<dbReference type="GO" id="GO:0003677">
    <property type="term" value="F:DNA binding"/>
    <property type="evidence" value="ECO:0007669"/>
    <property type="project" value="InterPro"/>
</dbReference>
<dbReference type="AlphaFoldDB" id="A0A512B3S2"/>
<sequence length="103" mass="12209">MDKILITVEERLARIENLLLSQKMVFTFDEVAAYTGLSKSFLYKLTSKSDIPFYRPNGKQLYFNKQEIDSWLLRNRVRTNEEIEQEASTLITLRRGKRYSKVI</sequence>
<dbReference type="Pfam" id="PF12728">
    <property type="entry name" value="HTH_17"/>
    <property type="match status" value="1"/>
</dbReference>
<dbReference type="InterPro" id="IPR009061">
    <property type="entry name" value="DNA-bd_dom_put_sf"/>
</dbReference>
<evidence type="ECO:0000313" key="2">
    <source>
        <dbReference type="EMBL" id="GEO06613.1"/>
    </source>
</evidence>
<accession>A0A512B3S2</accession>
<evidence type="ECO:0000259" key="1">
    <source>
        <dbReference type="Pfam" id="PF12728"/>
    </source>
</evidence>
<dbReference type="SUPFAM" id="SSF46955">
    <property type="entry name" value="Putative DNA-binding domain"/>
    <property type="match status" value="1"/>
</dbReference>
<keyword evidence="3" id="KW-1185">Reference proteome</keyword>